<evidence type="ECO:0000313" key="2">
    <source>
        <dbReference type="Proteomes" id="UP000054937"/>
    </source>
</evidence>
<evidence type="ECO:0000313" key="1">
    <source>
        <dbReference type="EMBL" id="KRX03537.1"/>
    </source>
</evidence>
<dbReference type="InParanoid" id="A0A0V0QN80"/>
<gene>
    <name evidence="1" type="ORF">PPERSA_02916</name>
</gene>
<accession>A0A0V0QN80</accession>
<dbReference type="AlphaFoldDB" id="A0A0V0QN80"/>
<reference evidence="1 2" key="1">
    <citation type="journal article" date="2015" name="Sci. Rep.">
        <title>Genome of the facultative scuticociliatosis pathogen Pseudocohnilembus persalinus provides insight into its virulence through horizontal gene transfer.</title>
        <authorList>
            <person name="Xiong J."/>
            <person name="Wang G."/>
            <person name="Cheng J."/>
            <person name="Tian M."/>
            <person name="Pan X."/>
            <person name="Warren A."/>
            <person name="Jiang C."/>
            <person name="Yuan D."/>
            <person name="Miao W."/>
        </authorList>
    </citation>
    <scope>NUCLEOTIDE SEQUENCE [LARGE SCALE GENOMIC DNA]</scope>
    <source>
        <strain evidence="1">36N120E</strain>
    </source>
</reference>
<dbReference type="Proteomes" id="UP000054937">
    <property type="component" value="Unassembled WGS sequence"/>
</dbReference>
<dbReference type="EMBL" id="LDAU01000131">
    <property type="protein sequence ID" value="KRX03537.1"/>
    <property type="molecule type" value="Genomic_DNA"/>
</dbReference>
<keyword evidence="2" id="KW-1185">Reference proteome</keyword>
<sequence>MGNKCINFQKKNILLCGFEYLNEFSNKYENEGALFNGMDQQNITELYQNTEGDQQNKNYLKKLEQIQLSNKKKPKNKIIPNEIIKNLSQACLGIVVFHKGNYRFQNEEDKENYIKSKIKWNQINSNIQKILLSIDLADQYKGHHFKNEQNLIKVIFDQMIQIKIDQTSFL</sequence>
<proteinExistence type="predicted"/>
<comment type="caution">
    <text evidence="1">The sequence shown here is derived from an EMBL/GenBank/DDBJ whole genome shotgun (WGS) entry which is preliminary data.</text>
</comment>
<protein>
    <submittedName>
        <fullName evidence="1">Uncharacterized protein</fullName>
    </submittedName>
</protein>
<organism evidence="1 2">
    <name type="scientific">Pseudocohnilembus persalinus</name>
    <name type="common">Ciliate</name>
    <dbReference type="NCBI Taxonomy" id="266149"/>
    <lineage>
        <taxon>Eukaryota</taxon>
        <taxon>Sar</taxon>
        <taxon>Alveolata</taxon>
        <taxon>Ciliophora</taxon>
        <taxon>Intramacronucleata</taxon>
        <taxon>Oligohymenophorea</taxon>
        <taxon>Scuticociliatia</taxon>
        <taxon>Philasterida</taxon>
        <taxon>Pseudocohnilembidae</taxon>
        <taxon>Pseudocohnilembus</taxon>
    </lineage>
</organism>
<name>A0A0V0QN80_PSEPJ</name>